<sequence length="58" mass="6125">MPAMLLTIINTETLRSLAMSHVEENVEVVGITQSVLMVLGGLAIAILPAIVQIVLLAN</sequence>
<feature type="transmembrane region" description="Helical" evidence="1">
    <location>
        <begin position="35"/>
        <end position="57"/>
    </location>
</feature>
<organism evidence="2 3">
    <name type="scientific">Neptuniibacter pectenicola</name>
    <dbReference type="NCBI Taxonomy" id="1806669"/>
    <lineage>
        <taxon>Bacteria</taxon>
        <taxon>Pseudomonadati</taxon>
        <taxon>Pseudomonadota</taxon>
        <taxon>Gammaproteobacteria</taxon>
        <taxon>Oceanospirillales</taxon>
        <taxon>Oceanospirillaceae</taxon>
        <taxon>Neptuniibacter</taxon>
    </lineage>
</organism>
<keyword evidence="1" id="KW-1133">Transmembrane helix</keyword>
<keyword evidence="1" id="KW-0472">Membrane</keyword>
<evidence type="ECO:0000313" key="2">
    <source>
        <dbReference type="EMBL" id="MEM5537580.1"/>
    </source>
</evidence>
<dbReference type="EMBL" id="JBBMRA010000016">
    <property type="protein sequence ID" value="MEM5537580.1"/>
    <property type="molecule type" value="Genomic_DNA"/>
</dbReference>
<protein>
    <submittedName>
        <fullName evidence="2">Uncharacterized protein</fullName>
    </submittedName>
</protein>
<evidence type="ECO:0000256" key="1">
    <source>
        <dbReference type="SAM" id="Phobius"/>
    </source>
</evidence>
<name>A0ABU9TV40_9GAMM</name>
<keyword evidence="1" id="KW-0812">Transmembrane</keyword>
<comment type="caution">
    <text evidence="2">The sequence shown here is derived from an EMBL/GenBank/DDBJ whole genome shotgun (WGS) entry which is preliminary data.</text>
</comment>
<reference evidence="2 3" key="1">
    <citation type="submission" date="2024-03" db="EMBL/GenBank/DDBJ databases">
        <title>Community enrichment and isolation of bacterial strains for fucoidan degradation.</title>
        <authorList>
            <person name="Sichert A."/>
        </authorList>
    </citation>
    <scope>NUCLEOTIDE SEQUENCE [LARGE SCALE GENOMIC DNA]</scope>
    <source>
        <strain evidence="2 3">AS76</strain>
    </source>
</reference>
<proteinExistence type="predicted"/>
<keyword evidence="3" id="KW-1185">Reference proteome</keyword>
<dbReference type="RefSeq" id="WP_156473475.1">
    <property type="nucleotide sequence ID" value="NZ_CAXBCE010000004.1"/>
</dbReference>
<accession>A0ABU9TV40</accession>
<dbReference type="Proteomes" id="UP001449225">
    <property type="component" value="Unassembled WGS sequence"/>
</dbReference>
<gene>
    <name evidence="2" type="ORF">WNY58_14415</name>
</gene>
<evidence type="ECO:0000313" key="3">
    <source>
        <dbReference type="Proteomes" id="UP001449225"/>
    </source>
</evidence>